<feature type="compositionally biased region" description="Polar residues" evidence="2">
    <location>
        <begin position="220"/>
        <end position="234"/>
    </location>
</feature>
<protein>
    <recommendedName>
        <fullName evidence="5">BZIP domain-containing protein</fullName>
    </recommendedName>
</protein>
<dbReference type="EMBL" id="JAYKXN010000007">
    <property type="protein sequence ID" value="KAK7270636.1"/>
    <property type="molecule type" value="Genomic_DNA"/>
</dbReference>
<reference evidence="3 4" key="1">
    <citation type="submission" date="2024-01" db="EMBL/GenBank/DDBJ databases">
        <title>The genomes of 5 underutilized Papilionoideae crops provide insights into root nodulation and disease resistance.</title>
        <authorList>
            <person name="Yuan L."/>
        </authorList>
    </citation>
    <scope>NUCLEOTIDE SEQUENCE [LARGE SCALE GENOMIC DNA]</scope>
    <source>
        <strain evidence="3">LY-2023</strain>
        <tissue evidence="3">Leaf</tissue>
    </source>
</reference>
<evidence type="ECO:0000313" key="3">
    <source>
        <dbReference type="EMBL" id="KAK7270636.1"/>
    </source>
</evidence>
<feature type="compositionally biased region" description="Polar residues" evidence="2">
    <location>
        <begin position="62"/>
        <end position="78"/>
    </location>
</feature>
<sequence>MCDDDWVKVAMVDDSLVVDLLLRLHRPPPPPPPSLNLRWTVRQRRSRSLQRHATAHHKPESTRASPTTPLSWSGATSVSGGGPVDGYEESSRPAKVAVTETSRSKVANPSETTTTRKTRRKKTLAELKEEENLLMKERRSLKNELASLRLTVEKHRTTNESLKRMKFEIESRNNSSAAAPSEVSEKAVYGPSQFVKDDCRPSSSISAKPVTHDDLPVYTENATPKSQEIGNQDPTFVLPDLNLPVEEDISLNAMP</sequence>
<organism evidence="3 4">
    <name type="scientific">Clitoria ternatea</name>
    <name type="common">Butterfly pea</name>
    <dbReference type="NCBI Taxonomy" id="43366"/>
    <lineage>
        <taxon>Eukaryota</taxon>
        <taxon>Viridiplantae</taxon>
        <taxon>Streptophyta</taxon>
        <taxon>Embryophyta</taxon>
        <taxon>Tracheophyta</taxon>
        <taxon>Spermatophyta</taxon>
        <taxon>Magnoliopsida</taxon>
        <taxon>eudicotyledons</taxon>
        <taxon>Gunneridae</taxon>
        <taxon>Pentapetalae</taxon>
        <taxon>rosids</taxon>
        <taxon>fabids</taxon>
        <taxon>Fabales</taxon>
        <taxon>Fabaceae</taxon>
        <taxon>Papilionoideae</taxon>
        <taxon>50 kb inversion clade</taxon>
        <taxon>NPAAA clade</taxon>
        <taxon>indigoferoid/millettioid clade</taxon>
        <taxon>Phaseoleae</taxon>
        <taxon>Clitoria</taxon>
    </lineage>
</organism>
<accession>A0AAN9F873</accession>
<proteinExistence type="predicted"/>
<dbReference type="PANTHER" id="PTHR35099">
    <property type="entry name" value="OS02G0182700 PROTEIN"/>
    <property type="match status" value="1"/>
</dbReference>
<evidence type="ECO:0000313" key="4">
    <source>
        <dbReference type="Proteomes" id="UP001359559"/>
    </source>
</evidence>
<feature type="compositionally biased region" description="Polar residues" evidence="2">
    <location>
        <begin position="99"/>
        <end position="111"/>
    </location>
</feature>
<dbReference type="PANTHER" id="PTHR35099:SF10">
    <property type="entry name" value="BZIP DOMAIN-CONTAINING PROTEIN"/>
    <property type="match status" value="1"/>
</dbReference>
<evidence type="ECO:0000256" key="1">
    <source>
        <dbReference type="SAM" id="Coils"/>
    </source>
</evidence>
<gene>
    <name evidence="3" type="ORF">RJT34_25942</name>
</gene>
<feature type="region of interest" description="Disordered" evidence="2">
    <location>
        <begin position="193"/>
        <end position="237"/>
    </location>
</feature>
<keyword evidence="4" id="KW-1185">Reference proteome</keyword>
<dbReference type="Proteomes" id="UP001359559">
    <property type="component" value="Unassembled WGS sequence"/>
</dbReference>
<evidence type="ECO:0008006" key="5">
    <source>
        <dbReference type="Google" id="ProtNLM"/>
    </source>
</evidence>
<feature type="compositionally biased region" description="Basic residues" evidence="2">
    <location>
        <begin position="41"/>
        <end position="56"/>
    </location>
</feature>
<evidence type="ECO:0000256" key="2">
    <source>
        <dbReference type="SAM" id="MobiDB-lite"/>
    </source>
</evidence>
<keyword evidence="1" id="KW-0175">Coiled coil</keyword>
<name>A0AAN9F873_CLITE</name>
<dbReference type="AlphaFoldDB" id="A0AAN9F873"/>
<feature type="coiled-coil region" evidence="1">
    <location>
        <begin position="120"/>
        <end position="158"/>
    </location>
</feature>
<comment type="caution">
    <text evidence="3">The sequence shown here is derived from an EMBL/GenBank/DDBJ whole genome shotgun (WGS) entry which is preliminary data.</text>
</comment>
<feature type="region of interest" description="Disordered" evidence="2">
    <location>
        <begin position="25"/>
        <end position="120"/>
    </location>
</feature>